<evidence type="ECO:0000313" key="6">
    <source>
        <dbReference type="Proteomes" id="UP000320055"/>
    </source>
</evidence>
<dbReference type="InterPro" id="IPR055446">
    <property type="entry name" value="RecD2_N_OB"/>
</dbReference>
<keyword evidence="1" id="KW-0547">Nucleotide-binding</keyword>
<evidence type="ECO:0000259" key="4">
    <source>
        <dbReference type="Pfam" id="PF23139"/>
    </source>
</evidence>
<dbReference type="SUPFAM" id="SSF52540">
    <property type="entry name" value="P-loop containing nucleoside triphosphate hydrolases"/>
    <property type="match status" value="1"/>
</dbReference>
<organism evidence="5 6">
    <name type="scientific">Hyella patelloides LEGE 07179</name>
    <dbReference type="NCBI Taxonomy" id="945734"/>
    <lineage>
        <taxon>Bacteria</taxon>
        <taxon>Bacillati</taxon>
        <taxon>Cyanobacteriota</taxon>
        <taxon>Cyanophyceae</taxon>
        <taxon>Pleurocapsales</taxon>
        <taxon>Hyellaceae</taxon>
        <taxon>Hyella</taxon>
    </lineage>
</organism>
<dbReference type="GO" id="GO:0017116">
    <property type="term" value="F:single-stranded DNA helicase activity"/>
    <property type="evidence" value="ECO:0007669"/>
    <property type="project" value="TreeGrafter"/>
</dbReference>
<dbReference type="PANTHER" id="PTHR43788:SF6">
    <property type="entry name" value="DNA HELICASE B"/>
    <property type="match status" value="1"/>
</dbReference>
<dbReference type="Pfam" id="PF14490">
    <property type="entry name" value="HHH_RecD2"/>
    <property type="match status" value="1"/>
</dbReference>
<dbReference type="GO" id="GO:0005524">
    <property type="term" value="F:ATP binding"/>
    <property type="evidence" value="ECO:0007669"/>
    <property type="project" value="UniProtKB-KW"/>
</dbReference>
<evidence type="ECO:0000256" key="1">
    <source>
        <dbReference type="ARBA" id="ARBA00022741"/>
    </source>
</evidence>
<keyword evidence="6" id="KW-1185">Reference proteome</keyword>
<dbReference type="Proteomes" id="UP000320055">
    <property type="component" value="Unassembled WGS sequence"/>
</dbReference>
<accession>A0A563VUX6</accession>
<feature type="domain" description="ATP-dependent RecD2 DNA helicase-like helix-hairpin-helix" evidence="3">
    <location>
        <begin position="149"/>
        <end position="239"/>
    </location>
</feature>
<keyword evidence="5" id="KW-0347">Helicase</keyword>
<name>A0A563VUX6_9CYAN</name>
<keyword evidence="5" id="KW-0378">Hydrolase</keyword>
<dbReference type="SUPFAM" id="SSF47781">
    <property type="entry name" value="RuvA domain 2-like"/>
    <property type="match status" value="1"/>
</dbReference>
<dbReference type="Gene3D" id="1.10.150.20">
    <property type="entry name" value="5' to 3' exonuclease, C-terminal subdomain"/>
    <property type="match status" value="1"/>
</dbReference>
<dbReference type="Pfam" id="PF14520">
    <property type="entry name" value="HHH_5"/>
    <property type="match status" value="1"/>
</dbReference>
<reference evidence="5 6" key="1">
    <citation type="submission" date="2019-01" db="EMBL/GenBank/DDBJ databases">
        <authorList>
            <person name="Brito A."/>
        </authorList>
    </citation>
    <scope>NUCLEOTIDE SEQUENCE [LARGE SCALE GENOMIC DNA]</scope>
    <source>
        <strain evidence="5">1</strain>
    </source>
</reference>
<dbReference type="GO" id="GO:0006310">
    <property type="term" value="P:DNA recombination"/>
    <property type="evidence" value="ECO:0007669"/>
    <property type="project" value="TreeGrafter"/>
</dbReference>
<dbReference type="Gene3D" id="3.40.50.300">
    <property type="entry name" value="P-loop containing nucleotide triphosphate hydrolases"/>
    <property type="match status" value="1"/>
</dbReference>
<sequence>MTSSSVTAPLSSLTGVIERITFHSEESGYTVARLNTGNVKQLITVVGSFANIQAGQTLQLQGVWAEHPSYGSQFQVVKYKETKPATLTGIEKYLGSGLIKGVGPVTAHRIVKHFGLETLEIIEHQIDRLIEVPGIAKKRIAMIQKTWAEQKSIKEVMIFLSGHGVSTTYAVKIYKQYGEAAIATVTTNPYQLAIDIFGIGFLTADKIARNVGVAPDSQFRYKAGIIHVLDKASEDGHCYLPESKIIPMSRELLTIKEKQNENETSTERGENIEHEADERAIVSILSEMVQLEELIKDTDDELIYYKPSFFYSEQHLAKLLLQKLESSLGVEEDRVKSWINRYTASRKIELSPQQYVAVVKAASEKLMILTGGPGTGKTFSVHTIVKLWKAMGRKIACAAPTGRAAKRLSEMTGIEAKTIHRLLEFDPREMGFKRDLDNPLECSAIVIDESSMMDLFLAHALFKAIPKDCQVLLVGDIDQLPSVGAGNVLSDLIASEKIPVVRLTQVFRQAAESAIIRTAHQINRGQYPQIEPISMKANSDCLWHSGGTEPEHGGNRRFVSPDATRLNFLFFTPFLSLNDKKCKC</sequence>
<dbReference type="AlphaFoldDB" id="A0A563VUX6"/>
<dbReference type="CDD" id="cd17933">
    <property type="entry name" value="DEXSc_RecD-like"/>
    <property type="match status" value="1"/>
</dbReference>
<dbReference type="Pfam" id="PF13245">
    <property type="entry name" value="AAA_19"/>
    <property type="match status" value="1"/>
</dbReference>
<dbReference type="Pfam" id="PF23139">
    <property type="entry name" value="OB_YrrC"/>
    <property type="match status" value="1"/>
</dbReference>
<evidence type="ECO:0000313" key="5">
    <source>
        <dbReference type="EMBL" id="VEP15199.1"/>
    </source>
</evidence>
<dbReference type="GO" id="GO:0009338">
    <property type="term" value="C:exodeoxyribonuclease V complex"/>
    <property type="evidence" value="ECO:0007669"/>
    <property type="project" value="TreeGrafter"/>
</dbReference>
<dbReference type="Gene3D" id="1.10.10.2220">
    <property type="match status" value="1"/>
</dbReference>
<protein>
    <submittedName>
        <fullName evidence="5">ATP-dependent RecD-like DNA helicase</fullName>
        <ecNumber evidence="5">3.6.4.12</ecNumber>
    </submittedName>
</protein>
<dbReference type="EMBL" id="CAACVJ010000240">
    <property type="protein sequence ID" value="VEP15199.1"/>
    <property type="molecule type" value="Genomic_DNA"/>
</dbReference>
<dbReference type="InterPro" id="IPR027417">
    <property type="entry name" value="P-loop_NTPase"/>
</dbReference>
<evidence type="ECO:0000259" key="3">
    <source>
        <dbReference type="Pfam" id="PF14490"/>
    </source>
</evidence>
<feature type="domain" description="ATP-dependent RecD2 DNA helicase OB-fold" evidence="4">
    <location>
        <begin position="12"/>
        <end position="84"/>
    </location>
</feature>
<gene>
    <name evidence="5" type="ORF">H1P_3140013</name>
</gene>
<proteinExistence type="predicted"/>
<dbReference type="InterPro" id="IPR029493">
    <property type="entry name" value="RecD2-like_HHH"/>
</dbReference>
<dbReference type="GO" id="GO:0016787">
    <property type="term" value="F:hydrolase activity"/>
    <property type="evidence" value="ECO:0007669"/>
    <property type="project" value="UniProtKB-KW"/>
</dbReference>
<evidence type="ECO:0000256" key="2">
    <source>
        <dbReference type="ARBA" id="ARBA00022840"/>
    </source>
</evidence>
<dbReference type="InterPro" id="IPR050534">
    <property type="entry name" value="Coronavir_polyprotein_1ab"/>
</dbReference>
<dbReference type="EC" id="3.6.4.12" evidence="5"/>
<dbReference type="PANTHER" id="PTHR43788">
    <property type="entry name" value="DNA2/NAM7 HELICASE FAMILY MEMBER"/>
    <property type="match status" value="1"/>
</dbReference>
<keyword evidence="2" id="KW-0067">ATP-binding</keyword>
<dbReference type="InterPro" id="IPR010994">
    <property type="entry name" value="RuvA_2-like"/>
</dbReference>